<name>A0A1B2I0E7_9PSEU</name>
<gene>
    <name evidence="3" type="ORF">BBK82_40430</name>
</gene>
<dbReference type="KEGG" id="led:BBK82_40430"/>
<keyword evidence="1" id="KW-0812">Transmembrane</keyword>
<evidence type="ECO:0000313" key="3">
    <source>
        <dbReference type="EMBL" id="ANZ43431.1"/>
    </source>
</evidence>
<evidence type="ECO:0000256" key="1">
    <source>
        <dbReference type="SAM" id="Phobius"/>
    </source>
</evidence>
<accession>A0A1B2I0E7</accession>
<sequence length="523" mass="55975">MIGLALALWVALWLFMFLLLPVLYVLMPVALVAGAVVGFVRYGTTLLGLGSAAPRLVTPDDVVAGRSLPAVKGPFSRDRAWPVYPAAQGWVDLVAASRSVGLVVKRVWAEVVRRTKAYGYWWAWVLVIATVFPVVAAFTAGAAAVVASLAALSTVVLVATDLVWGLVSALLRGLDSLVRRLRRATGSCPVCYHVTALPAFPCGGCGEVHRDLRPGRLGGVWRRCGCGASLPTTVLRAAHRIEPRCPRCAEPLRTGGAVITDIRLPVFGPVSAGKTRLVYAGLVALRDELASAGGELSFVDNDSSAVFADANAVITSGQDTVKTPAATLPHALTARLTRGRKRALLHLFDAAGEFYTDREDNSDLEFLDHAPGLVFVVDPFSVPWVRDQLGSHGAEQVARARPANAHPDAVYQVTARRLRDYGVETRRRNLAMTVVKADLLAGLAPGDGLRRGAVRDWLCEAGLDNLVLSAERDFGEVRYFVAASVPGHASGEDMRPSAPFRWLIGKSGASDLLPTGRTQEEKV</sequence>
<dbReference type="OrthoDB" id="2990125at2"/>
<dbReference type="AlphaFoldDB" id="A0A1B2I0E7"/>
<feature type="domain" description="Double-GTPase 2" evidence="2">
    <location>
        <begin position="264"/>
        <end position="486"/>
    </location>
</feature>
<reference evidence="3 4" key="1">
    <citation type="submission" date="2016-07" db="EMBL/GenBank/DDBJ databases">
        <title>Complete genome sequence of the Lentzea guizhouensis DHS C013.</title>
        <authorList>
            <person name="Cao C."/>
        </authorList>
    </citation>
    <scope>NUCLEOTIDE SEQUENCE [LARGE SCALE GENOMIC DNA]</scope>
    <source>
        <strain evidence="3 4">DHS C013</strain>
    </source>
</reference>
<dbReference type="Proteomes" id="UP000093053">
    <property type="component" value="Chromosome"/>
</dbReference>
<protein>
    <recommendedName>
        <fullName evidence="2">Double-GTPase 2 domain-containing protein</fullName>
    </recommendedName>
</protein>
<dbReference type="EMBL" id="CP016793">
    <property type="protein sequence ID" value="ANZ43431.1"/>
    <property type="molecule type" value="Genomic_DNA"/>
</dbReference>
<dbReference type="InterPro" id="IPR045528">
    <property type="entry name" value="DO-GTPase2"/>
</dbReference>
<feature type="transmembrane region" description="Helical" evidence="1">
    <location>
        <begin position="6"/>
        <end position="39"/>
    </location>
</feature>
<dbReference type="STRING" id="1586287.BBK82_40430"/>
<feature type="transmembrane region" description="Helical" evidence="1">
    <location>
        <begin position="149"/>
        <end position="174"/>
    </location>
</feature>
<evidence type="ECO:0000259" key="2">
    <source>
        <dbReference type="Pfam" id="PF19993"/>
    </source>
</evidence>
<keyword evidence="4" id="KW-1185">Reference proteome</keyword>
<proteinExistence type="predicted"/>
<keyword evidence="1" id="KW-1133">Transmembrane helix</keyword>
<keyword evidence="1" id="KW-0472">Membrane</keyword>
<evidence type="ECO:0000313" key="4">
    <source>
        <dbReference type="Proteomes" id="UP000093053"/>
    </source>
</evidence>
<dbReference type="Pfam" id="PF19993">
    <property type="entry name" value="DO-GTPase2"/>
    <property type="match status" value="1"/>
</dbReference>
<feature type="transmembrane region" description="Helical" evidence="1">
    <location>
        <begin position="121"/>
        <end position="143"/>
    </location>
</feature>
<organism evidence="3 4">
    <name type="scientific">Lentzea guizhouensis</name>
    <dbReference type="NCBI Taxonomy" id="1586287"/>
    <lineage>
        <taxon>Bacteria</taxon>
        <taxon>Bacillati</taxon>
        <taxon>Actinomycetota</taxon>
        <taxon>Actinomycetes</taxon>
        <taxon>Pseudonocardiales</taxon>
        <taxon>Pseudonocardiaceae</taxon>
        <taxon>Lentzea</taxon>
    </lineage>
</organism>